<evidence type="ECO:0000256" key="7">
    <source>
        <dbReference type="ARBA" id="ARBA00023224"/>
    </source>
</evidence>
<keyword evidence="3 10" id="KW-1133">Transmembrane helix</keyword>
<keyword evidence="12" id="KW-1185">Reference proteome</keyword>
<feature type="transmembrane region" description="Helical" evidence="10">
    <location>
        <begin position="114"/>
        <end position="140"/>
    </location>
</feature>
<dbReference type="Pfam" id="PF00001">
    <property type="entry name" value="7tm_1"/>
    <property type="match status" value="1"/>
</dbReference>
<feature type="transmembrane region" description="Helical" evidence="10">
    <location>
        <begin position="376"/>
        <end position="401"/>
    </location>
</feature>
<evidence type="ECO:0000256" key="1">
    <source>
        <dbReference type="ARBA" id="ARBA00004141"/>
    </source>
</evidence>
<evidence type="ECO:0000313" key="13">
    <source>
        <dbReference type="RefSeq" id="XP_035828275.1"/>
    </source>
</evidence>
<dbReference type="PRINTS" id="PR00237">
    <property type="entry name" value="GPCRRHODOPSN"/>
</dbReference>
<feature type="transmembrane region" description="Helical" evidence="10">
    <location>
        <begin position="59"/>
        <end position="85"/>
    </location>
</feature>
<proteinExistence type="inferred from homology"/>
<evidence type="ECO:0000256" key="10">
    <source>
        <dbReference type="SAM" id="Phobius"/>
    </source>
</evidence>
<protein>
    <submittedName>
        <fullName evidence="13">QRFP-like peptide receptor isoform X1</fullName>
    </submittedName>
</protein>
<keyword evidence="7 8" id="KW-0807">Transducer</keyword>
<evidence type="ECO:0000313" key="12">
    <source>
        <dbReference type="Proteomes" id="UP000694888"/>
    </source>
</evidence>
<dbReference type="GeneID" id="101849803"/>
<evidence type="ECO:0000256" key="5">
    <source>
        <dbReference type="ARBA" id="ARBA00023136"/>
    </source>
</evidence>
<feature type="region of interest" description="Disordered" evidence="9">
    <location>
        <begin position="469"/>
        <end position="498"/>
    </location>
</feature>
<sequence length="542" mass="59969">MEETFSISEWNTTYNISCCPDAQTSLPCSCSSNTNGSDNSTYPGSGPMPKVMGPQLYQYIYITVINAIVFIVGIVGNSLVIQVWISLSDPMRHFRFTSIQVVARTRSMRKRMNYFLVSLSVADLLVLVVCLPIALLEFYGKDKWLIGEPMCKIVPFLENASHHCSVLTLVAIGFERYYAICHPLKETRGARVASTNVLIPAVWVISVAVSLPFALISHIKVVPYYDGTLVEVCRTNMDSELSRAYIIFIFTVCLALPLVVLTVMYTAIIMTLAASTMAGAASVGPGAASTAPRASRGSLDSKASVSFNTSGRLSLHSDSNDQVRNARAIASRRQVVRMMMAVMALYFLCLLPMRSVQLWVVFGPKEDLESLGFEGYLNLINCSRILIYVNSAGNPIIYGLLSANFRTAFRQSCFTCRHNRRNSLSYNTTYYNNNHHYHYYLHSHGTPSHVGQNNQVSQSMASFPSHRTNVSAKSKMTTQSTTASPTLEQRRLSRNGVGIGVNPRDLLLRRHKSFDADKECTIDTEVAGTPDSQKNGAPVTYV</sequence>
<dbReference type="PROSITE" id="PS00237">
    <property type="entry name" value="G_PROTEIN_RECEP_F1_1"/>
    <property type="match status" value="1"/>
</dbReference>
<evidence type="ECO:0000256" key="9">
    <source>
        <dbReference type="SAM" id="MobiDB-lite"/>
    </source>
</evidence>
<comment type="subcellular location">
    <subcellularLocation>
        <location evidence="1">Membrane</location>
        <topology evidence="1">Multi-pass membrane protein</topology>
    </subcellularLocation>
</comment>
<feature type="domain" description="G-protein coupled receptors family 1 profile" evidence="11">
    <location>
        <begin position="94"/>
        <end position="398"/>
    </location>
</feature>
<dbReference type="InterPro" id="IPR000276">
    <property type="entry name" value="GPCR_Rhodpsn"/>
</dbReference>
<keyword evidence="5 10" id="KW-0472">Membrane</keyword>
<feature type="compositionally biased region" description="Polar residues" evidence="9">
    <location>
        <begin position="469"/>
        <end position="487"/>
    </location>
</feature>
<evidence type="ECO:0000256" key="2">
    <source>
        <dbReference type="ARBA" id="ARBA00022692"/>
    </source>
</evidence>
<evidence type="ECO:0000256" key="8">
    <source>
        <dbReference type="RuleBase" id="RU000688"/>
    </source>
</evidence>
<dbReference type="InterPro" id="IPR017452">
    <property type="entry name" value="GPCR_Rhodpsn_7TM"/>
</dbReference>
<evidence type="ECO:0000259" key="11">
    <source>
        <dbReference type="PROSITE" id="PS50262"/>
    </source>
</evidence>
<keyword evidence="4 8" id="KW-0297">G-protein coupled receptor</keyword>
<feature type="transmembrane region" description="Helical" evidence="10">
    <location>
        <begin position="198"/>
        <end position="219"/>
    </location>
</feature>
<dbReference type="PANTHER" id="PTHR24243:SF233">
    <property type="entry name" value="THYROTROPIN-RELEASING HORMONE RECEPTOR"/>
    <property type="match status" value="1"/>
</dbReference>
<dbReference type="SUPFAM" id="SSF81321">
    <property type="entry name" value="Family A G protein-coupled receptor-like"/>
    <property type="match status" value="1"/>
</dbReference>
<dbReference type="PROSITE" id="PS50262">
    <property type="entry name" value="G_PROTEIN_RECEP_F1_2"/>
    <property type="match status" value="1"/>
</dbReference>
<accession>A0ABM1W0T2</accession>
<feature type="transmembrane region" description="Helical" evidence="10">
    <location>
        <begin position="160"/>
        <end position="178"/>
    </location>
</feature>
<dbReference type="Proteomes" id="UP000694888">
    <property type="component" value="Unplaced"/>
</dbReference>
<organism evidence="12 13">
    <name type="scientific">Aplysia californica</name>
    <name type="common">California sea hare</name>
    <dbReference type="NCBI Taxonomy" id="6500"/>
    <lineage>
        <taxon>Eukaryota</taxon>
        <taxon>Metazoa</taxon>
        <taxon>Spiralia</taxon>
        <taxon>Lophotrochozoa</taxon>
        <taxon>Mollusca</taxon>
        <taxon>Gastropoda</taxon>
        <taxon>Heterobranchia</taxon>
        <taxon>Euthyneura</taxon>
        <taxon>Tectipleura</taxon>
        <taxon>Aplysiida</taxon>
        <taxon>Aplysioidea</taxon>
        <taxon>Aplysiidae</taxon>
        <taxon>Aplysia</taxon>
    </lineage>
</organism>
<dbReference type="Gene3D" id="1.20.1070.10">
    <property type="entry name" value="Rhodopsin 7-helix transmembrane proteins"/>
    <property type="match status" value="1"/>
</dbReference>
<evidence type="ECO:0000256" key="4">
    <source>
        <dbReference type="ARBA" id="ARBA00023040"/>
    </source>
</evidence>
<comment type="similarity">
    <text evidence="8">Belongs to the G-protein coupled receptor 1 family.</text>
</comment>
<feature type="transmembrane region" description="Helical" evidence="10">
    <location>
        <begin position="335"/>
        <end position="356"/>
    </location>
</feature>
<name>A0ABM1W0T2_APLCA</name>
<dbReference type="PANTHER" id="PTHR24243">
    <property type="entry name" value="G-PROTEIN COUPLED RECEPTOR"/>
    <property type="match status" value="1"/>
</dbReference>
<keyword evidence="6 8" id="KW-0675">Receptor</keyword>
<keyword evidence="2 8" id="KW-0812">Transmembrane</keyword>
<gene>
    <name evidence="13" type="primary">LOC101849803</name>
</gene>
<evidence type="ECO:0000256" key="6">
    <source>
        <dbReference type="ARBA" id="ARBA00023170"/>
    </source>
</evidence>
<reference evidence="13" key="1">
    <citation type="submission" date="2025-08" db="UniProtKB">
        <authorList>
            <consortium name="RefSeq"/>
        </authorList>
    </citation>
    <scope>IDENTIFICATION</scope>
</reference>
<feature type="transmembrane region" description="Helical" evidence="10">
    <location>
        <begin position="244"/>
        <end position="268"/>
    </location>
</feature>
<dbReference type="RefSeq" id="XP_035828275.1">
    <property type="nucleotide sequence ID" value="XM_035972382.1"/>
</dbReference>
<evidence type="ECO:0000256" key="3">
    <source>
        <dbReference type="ARBA" id="ARBA00022989"/>
    </source>
</evidence>